<keyword evidence="4" id="KW-1185">Reference proteome</keyword>
<evidence type="ECO:0000256" key="1">
    <source>
        <dbReference type="SAM" id="MobiDB-lite"/>
    </source>
</evidence>
<evidence type="ECO:0008006" key="5">
    <source>
        <dbReference type="Google" id="ProtNLM"/>
    </source>
</evidence>
<organism evidence="3 4">
    <name type="scientific">Streptomyces chrestomyceticus</name>
    <dbReference type="NCBI Taxonomy" id="68185"/>
    <lineage>
        <taxon>Bacteria</taxon>
        <taxon>Bacillati</taxon>
        <taxon>Actinomycetota</taxon>
        <taxon>Actinomycetes</taxon>
        <taxon>Kitasatosporales</taxon>
        <taxon>Streptomycetaceae</taxon>
        <taxon>Streptomyces</taxon>
    </lineage>
</organism>
<feature type="transmembrane region" description="Helical" evidence="2">
    <location>
        <begin position="54"/>
        <end position="73"/>
    </location>
</feature>
<evidence type="ECO:0000313" key="3">
    <source>
        <dbReference type="EMBL" id="MEF3116926.1"/>
    </source>
</evidence>
<feature type="compositionally biased region" description="Pro residues" evidence="1">
    <location>
        <begin position="194"/>
        <end position="206"/>
    </location>
</feature>
<feature type="transmembrane region" description="Helical" evidence="2">
    <location>
        <begin position="20"/>
        <end position="42"/>
    </location>
</feature>
<proteinExistence type="predicted"/>
<sequence length="229" mass="24245">MHGPVPAAPPHRPASRRTVVLLRVVFVALAVLSIGFLAWLTLLRAALVQQRRPLGWWVFGADLVLVFAAIVLAGGQDENSWQSNVAVVALLLQMAGAVVYYLVVDIRAQRVPPEWPRYGTAGTGAGYGAAGAGYGYPGPDAAGYGYPRPETAGYGYPGPDTAGYGYPGPAQAPAPAPAAMPTAPNPYAGVQPPHQQPPASPYPAPPQRIDRVRAELDELSDYLRKEEGR</sequence>
<reference evidence="3 4" key="1">
    <citation type="submission" date="2023-08" db="EMBL/GenBank/DDBJ databases">
        <authorList>
            <person name="Sharma P."/>
            <person name="Verma V."/>
            <person name="Mohan M.K."/>
            <person name="Dubey A.K."/>
        </authorList>
    </citation>
    <scope>NUCLEOTIDE SEQUENCE [LARGE SCALE GENOMIC DNA]</scope>
    <source>
        <strain evidence="3 4">ADP4</strain>
    </source>
</reference>
<keyword evidence="2" id="KW-0812">Transmembrane</keyword>
<keyword evidence="2" id="KW-1133">Transmembrane helix</keyword>
<feature type="transmembrane region" description="Helical" evidence="2">
    <location>
        <begin position="85"/>
        <end position="103"/>
    </location>
</feature>
<feature type="compositionally biased region" description="Low complexity" evidence="1">
    <location>
        <begin position="179"/>
        <end position="193"/>
    </location>
</feature>
<dbReference type="Proteomes" id="UP001348265">
    <property type="component" value="Unassembled WGS sequence"/>
</dbReference>
<gene>
    <name evidence="3" type="ORF">RB636_27520</name>
</gene>
<feature type="region of interest" description="Disordered" evidence="1">
    <location>
        <begin position="166"/>
        <end position="209"/>
    </location>
</feature>
<accession>A0ABU7WZH8</accession>
<dbReference type="RefSeq" id="WP_031009456.1">
    <property type="nucleotide sequence ID" value="NZ_JAVFKM010000015.1"/>
</dbReference>
<dbReference type="EMBL" id="JAVFKM010000015">
    <property type="protein sequence ID" value="MEF3116926.1"/>
    <property type="molecule type" value="Genomic_DNA"/>
</dbReference>
<keyword evidence="2" id="KW-0472">Membrane</keyword>
<comment type="caution">
    <text evidence="3">The sequence shown here is derived from an EMBL/GenBank/DDBJ whole genome shotgun (WGS) entry which is preliminary data.</text>
</comment>
<evidence type="ECO:0000256" key="2">
    <source>
        <dbReference type="SAM" id="Phobius"/>
    </source>
</evidence>
<evidence type="ECO:0000313" key="4">
    <source>
        <dbReference type="Proteomes" id="UP001348265"/>
    </source>
</evidence>
<protein>
    <recommendedName>
        <fullName evidence="5">Integral membrane protein</fullName>
    </recommendedName>
</protein>
<name>A0ABU7WZH8_9ACTN</name>